<evidence type="ECO:0000313" key="2">
    <source>
        <dbReference type="EMBL" id="KAK3368249.1"/>
    </source>
</evidence>
<dbReference type="AlphaFoldDB" id="A0AAE0N3P2"/>
<dbReference type="CDD" id="cd07735">
    <property type="entry name" value="class_II_PDE_MBL-fold"/>
    <property type="match status" value="1"/>
</dbReference>
<dbReference type="SUPFAM" id="SSF56281">
    <property type="entry name" value="Metallo-hydrolase/oxidoreductase"/>
    <property type="match status" value="1"/>
</dbReference>
<dbReference type="GO" id="GO:0047555">
    <property type="term" value="F:3',5'-cyclic-GMP phosphodiesterase activity"/>
    <property type="evidence" value="ECO:0007669"/>
    <property type="project" value="TreeGrafter"/>
</dbReference>
<dbReference type="Pfam" id="PF02112">
    <property type="entry name" value="PDEase_II"/>
    <property type="match status" value="2"/>
</dbReference>
<reference evidence="2" key="1">
    <citation type="journal article" date="2023" name="Mol. Phylogenet. Evol.">
        <title>Genome-scale phylogeny and comparative genomics of the fungal order Sordariales.</title>
        <authorList>
            <person name="Hensen N."/>
            <person name="Bonometti L."/>
            <person name="Westerberg I."/>
            <person name="Brannstrom I.O."/>
            <person name="Guillou S."/>
            <person name="Cros-Aarteil S."/>
            <person name="Calhoun S."/>
            <person name="Haridas S."/>
            <person name="Kuo A."/>
            <person name="Mondo S."/>
            <person name="Pangilinan J."/>
            <person name="Riley R."/>
            <person name="LaButti K."/>
            <person name="Andreopoulos B."/>
            <person name="Lipzen A."/>
            <person name="Chen C."/>
            <person name="Yan M."/>
            <person name="Daum C."/>
            <person name="Ng V."/>
            <person name="Clum A."/>
            <person name="Steindorff A."/>
            <person name="Ohm R.A."/>
            <person name="Martin F."/>
            <person name="Silar P."/>
            <person name="Natvig D.O."/>
            <person name="Lalanne C."/>
            <person name="Gautier V."/>
            <person name="Ament-Velasquez S.L."/>
            <person name="Kruys A."/>
            <person name="Hutchinson M.I."/>
            <person name="Powell A.J."/>
            <person name="Barry K."/>
            <person name="Miller A.N."/>
            <person name="Grigoriev I.V."/>
            <person name="Debuchy R."/>
            <person name="Gladieux P."/>
            <person name="Hiltunen Thoren M."/>
            <person name="Johannesson H."/>
        </authorList>
    </citation>
    <scope>NUCLEOTIDE SEQUENCE</scope>
    <source>
        <strain evidence="2">CBS 232.78</strain>
    </source>
</reference>
<dbReference type="InterPro" id="IPR036866">
    <property type="entry name" value="RibonucZ/Hydroxyglut_hydro"/>
</dbReference>
<evidence type="ECO:0000313" key="3">
    <source>
        <dbReference type="Proteomes" id="UP001285441"/>
    </source>
</evidence>
<name>A0AAE0N3P2_9PEZI</name>
<feature type="region of interest" description="Disordered" evidence="1">
    <location>
        <begin position="534"/>
        <end position="553"/>
    </location>
</feature>
<feature type="compositionally biased region" description="Gly residues" evidence="1">
    <location>
        <begin position="277"/>
        <end position="308"/>
    </location>
</feature>
<dbReference type="PANTHER" id="PTHR28283:SF1">
    <property type="entry name" value="3',5'-CYCLIC-NUCLEOTIDE PHOSPHODIESTERASE 1"/>
    <property type="match status" value="1"/>
</dbReference>
<feature type="compositionally biased region" description="Low complexity" evidence="1">
    <location>
        <begin position="463"/>
        <end position="482"/>
    </location>
</feature>
<dbReference type="PANTHER" id="PTHR28283">
    <property type="entry name" value="3',5'-CYCLIC-NUCLEOTIDE PHOSPHODIESTERASE 1"/>
    <property type="match status" value="1"/>
</dbReference>
<proteinExistence type="predicted"/>
<gene>
    <name evidence="2" type="ORF">B0H63DRAFT_534384</name>
</gene>
<organism evidence="2 3">
    <name type="scientific">Podospora didyma</name>
    <dbReference type="NCBI Taxonomy" id="330526"/>
    <lineage>
        <taxon>Eukaryota</taxon>
        <taxon>Fungi</taxon>
        <taxon>Dikarya</taxon>
        <taxon>Ascomycota</taxon>
        <taxon>Pezizomycotina</taxon>
        <taxon>Sordariomycetes</taxon>
        <taxon>Sordariomycetidae</taxon>
        <taxon>Sordariales</taxon>
        <taxon>Podosporaceae</taxon>
        <taxon>Podospora</taxon>
    </lineage>
</organism>
<dbReference type="GO" id="GO:1902660">
    <property type="term" value="P:negative regulation of glucose mediated signaling pathway"/>
    <property type="evidence" value="ECO:0007669"/>
    <property type="project" value="TreeGrafter"/>
</dbReference>
<reference evidence="2" key="2">
    <citation type="submission" date="2023-06" db="EMBL/GenBank/DDBJ databases">
        <authorList>
            <consortium name="Lawrence Berkeley National Laboratory"/>
            <person name="Haridas S."/>
            <person name="Hensen N."/>
            <person name="Bonometti L."/>
            <person name="Westerberg I."/>
            <person name="Brannstrom I.O."/>
            <person name="Guillou S."/>
            <person name="Cros-Aarteil S."/>
            <person name="Calhoun S."/>
            <person name="Kuo A."/>
            <person name="Mondo S."/>
            <person name="Pangilinan J."/>
            <person name="Riley R."/>
            <person name="LaButti K."/>
            <person name="Andreopoulos B."/>
            <person name="Lipzen A."/>
            <person name="Chen C."/>
            <person name="Yanf M."/>
            <person name="Daum C."/>
            <person name="Ng V."/>
            <person name="Clum A."/>
            <person name="Steindorff A."/>
            <person name="Ohm R."/>
            <person name="Martin F."/>
            <person name="Silar P."/>
            <person name="Natvig D."/>
            <person name="Lalanne C."/>
            <person name="Gautier V."/>
            <person name="Ament-velasquez S.L."/>
            <person name="Kruys A."/>
            <person name="Hutchinson M.I."/>
            <person name="Powell A.J."/>
            <person name="Barry K."/>
            <person name="Miller A.N."/>
            <person name="Grigoriev I.V."/>
            <person name="Debuchy R."/>
            <person name="Gladieux P."/>
            <person name="Thoren M.H."/>
            <person name="Johannesson H."/>
        </authorList>
    </citation>
    <scope>NUCLEOTIDE SEQUENCE</scope>
    <source>
        <strain evidence="2">CBS 232.78</strain>
    </source>
</reference>
<evidence type="ECO:0000256" key="1">
    <source>
        <dbReference type="SAM" id="MobiDB-lite"/>
    </source>
</evidence>
<protein>
    <submittedName>
        <fullName evidence="2">Low-affinity cAMP phosphodiesterase</fullName>
    </submittedName>
</protein>
<dbReference type="PRINTS" id="PR00388">
    <property type="entry name" value="PDIESTERASE2"/>
</dbReference>
<dbReference type="GO" id="GO:0006198">
    <property type="term" value="P:cAMP catabolic process"/>
    <property type="evidence" value="ECO:0007669"/>
    <property type="project" value="InterPro"/>
</dbReference>
<dbReference type="GO" id="GO:0004115">
    <property type="term" value="F:3',5'-cyclic-AMP phosphodiesterase activity"/>
    <property type="evidence" value="ECO:0007669"/>
    <property type="project" value="InterPro"/>
</dbReference>
<accession>A0AAE0N3P2</accession>
<keyword evidence="3" id="KW-1185">Reference proteome</keyword>
<feature type="region of interest" description="Disordered" evidence="1">
    <location>
        <begin position="408"/>
        <end position="517"/>
    </location>
</feature>
<dbReference type="EMBL" id="JAULSW010000010">
    <property type="protein sequence ID" value="KAK3368249.1"/>
    <property type="molecule type" value="Genomic_DNA"/>
</dbReference>
<comment type="caution">
    <text evidence="2">The sequence shown here is derived from an EMBL/GenBank/DDBJ whole genome shotgun (WGS) entry which is preliminary data.</text>
</comment>
<sequence>MGGGKVEVDGSGGGPLESNVTAFLVRSLASGWRKGSVIAVDAGVHLSAIARILETTQPPELGQTEELSLPYTLTTGPFAGLELPHANPSANAAHVHRSLIDTYLITHPHLDHISGFVINTAGLPGTRPKRLAGLPSTIAAFKAHIFNNVIWPNLSDENNGAGLVTYMRLVEGGSPALGEGEGKGYLEISDGLAVKIWGVSHGHCIERHSHRGSNSSARHGSFDASSLMGPMGVGMGSSMSLLSPRALAHHNAVTTNPSLGPFLQQQHREQERMQSGGSPGGSIIQGGSLPAGGGGSGRASSVSGGGGHSTGESVCVYDSSAYFIRDVVTGREILIFGDVEPDSISLSPRNQQVWQEAAPKIAAGNLTAILIECSYDDSQSIDRLFGHLAPRFIAEEMSALAAEVTAVRQEREREEGNSVTAMERSQSSFTTSESDHKKRKREGIEEGGANLARRKNTGPAAKSSSTHPSTTSNPTRTNTTSSVEDPVSPRTIRPPHRVNSGASSFGGGSDLDSSIMMMDSPHLATPTAELSLRDNAGSDLSTTPVPLPPPPPPPPPMLTGLPPLPLKGLKVVVIHVKDKLNDGPKPGDVILDELQEYERDAQLGCEYIISHVGQSLYL</sequence>
<dbReference type="InterPro" id="IPR000396">
    <property type="entry name" value="Pdiesterase2"/>
</dbReference>
<feature type="compositionally biased region" description="Polar residues" evidence="1">
    <location>
        <begin position="417"/>
        <end position="432"/>
    </location>
</feature>
<dbReference type="Proteomes" id="UP001285441">
    <property type="component" value="Unassembled WGS sequence"/>
</dbReference>
<feature type="region of interest" description="Disordered" evidence="1">
    <location>
        <begin position="265"/>
        <end position="308"/>
    </location>
</feature>